<comment type="similarity">
    <text evidence="2">Belongs to the TFIIA subunit 1 family.</text>
</comment>
<dbReference type="SMART" id="SM01371">
    <property type="entry name" value="TFIIA"/>
    <property type="match status" value="1"/>
</dbReference>
<accession>A0AAQ3MBM0</accession>
<keyword evidence="7" id="KW-1185">Reference proteome</keyword>
<sequence length="406" mass="44406">MTNLLVGDVYAKIIEEVVGASANDFEESGVSSTTLQDLQQEWQTKLSQRGVAQMPWDPKPAPPPPAQAPNPPPGLPSAANGSQQTYQYNGQQQSNGVNGGAQVKAEPGTEQQWQQGMPNGYPQASAPPPQGGLARAQQLVQQYGGQTSNGSPNPMQQRGGLALPGQQPRPQGLQLPGQQPSMPPVQQQYSQQQHQQMFQQRQQLQQQQNAPNIKVENNIPAPAYSQQSQPPQQPNPSYSQTDGADDALEQWQSMLAQRRAAAAEIMQHADHMMRNQVLDASADLQSGLMVPLDEQPTRHNKRKVRTMNSGSSSAVPQLDGDLDDDDEKDVKDEDDENAINSDLDDSDDDGQGNMGDDDDDLGDSILCTYDKVQRVKNKWKCTLKDGVMSVGGKEYVFHKGNGEYEW</sequence>
<dbReference type="CDD" id="cd07976">
    <property type="entry name" value="TFIIA_alpha_beta_like"/>
    <property type="match status" value="1"/>
</dbReference>
<dbReference type="GO" id="GO:0005672">
    <property type="term" value="C:transcription factor TFIIA complex"/>
    <property type="evidence" value="ECO:0007669"/>
    <property type="project" value="InterPro"/>
</dbReference>
<feature type="compositionally biased region" description="Low complexity" evidence="5">
    <location>
        <begin position="159"/>
        <end position="208"/>
    </location>
</feature>
<dbReference type="InterPro" id="IPR009088">
    <property type="entry name" value="TFIIA_b-brl"/>
</dbReference>
<dbReference type="SUPFAM" id="SSF50784">
    <property type="entry name" value="Transcription factor IIA (TFIIA), beta-barrel domain"/>
    <property type="match status" value="1"/>
</dbReference>
<feature type="compositionally biased region" description="Polar residues" evidence="5">
    <location>
        <begin position="138"/>
        <end position="156"/>
    </location>
</feature>
<feature type="compositionally biased region" description="Polar residues" evidence="5">
    <location>
        <begin position="29"/>
        <end position="47"/>
    </location>
</feature>
<evidence type="ECO:0000256" key="1">
    <source>
        <dbReference type="ARBA" id="ARBA00004123"/>
    </source>
</evidence>
<feature type="compositionally biased region" description="Low complexity" evidence="5">
    <location>
        <begin position="76"/>
        <end position="103"/>
    </location>
</feature>
<name>A0AAQ3MBM0_9PEZI</name>
<feature type="region of interest" description="Disordered" evidence="5">
    <location>
        <begin position="292"/>
        <end position="361"/>
    </location>
</feature>
<keyword evidence="4" id="KW-0539">Nucleus</keyword>
<reference evidence="6 7" key="1">
    <citation type="submission" date="2023-11" db="EMBL/GenBank/DDBJ databases">
        <title>An acidophilic fungus is an integral part of prey digestion in a carnivorous sundew plant.</title>
        <authorList>
            <person name="Tsai I.J."/>
        </authorList>
    </citation>
    <scope>NUCLEOTIDE SEQUENCE [LARGE SCALE GENOMIC DNA]</scope>
    <source>
        <strain evidence="6">169a</strain>
    </source>
</reference>
<proteinExistence type="inferred from homology"/>
<feature type="region of interest" description="Disordered" evidence="5">
    <location>
        <begin position="29"/>
        <end position="250"/>
    </location>
</feature>
<comment type="subcellular location">
    <subcellularLocation>
        <location evidence="1">Nucleus</location>
    </subcellularLocation>
</comment>
<evidence type="ECO:0000256" key="3">
    <source>
        <dbReference type="ARBA" id="ARBA00023163"/>
    </source>
</evidence>
<dbReference type="GO" id="GO:0006367">
    <property type="term" value="P:transcription initiation at RNA polymerase II promoter"/>
    <property type="evidence" value="ECO:0007669"/>
    <property type="project" value="InterPro"/>
</dbReference>
<evidence type="ECO:0000256" key="4">
    <source>
        <dbReference type="ARBA" id="ARBA00023242"/>
    </source>
</evidence>
<feature type="compositionally biased region" description="Pro residues" evidence="5">
    <location>
        <begin position="57"/>
        <end position="75"/>
    </location>
</feature>
<feature type="compositionally biased region" description="Low complexity" evidence="5">
    <location>
        <begin position="220"/>
        <end position="240"/>
    </location>
</feature>
<dbReference type="PANTHER" id="PTHR12694:SF8">
    <property type="entry name" value="TRANSCRIPTION INITIATION FACTOR IIA SUBUNIT 1"/>
    <property type="match status" value="1"/>
</dbReference>
<dbReference type="FunFam" id="2.30.18.10:FF:000006">
    <property type="entry name" value="Transcription factor TFIIA complex subunit Toa1"/>
    <property type="match status" value="1"/>
</dbReference>
<protein>
    <submittedName>
        <fullName evidence="6">Uncharacterized protein</fullName>
    </submittedName>
</protein>
<keyword evidence="3" id="KW-0804">Transcription</keyword>
<evidence type="ECO:0000313" key="6">
    <source>
        <dbReference type="EMBL" id="WPH04839.1"/>
    </source>
</evidence>
<dbReference type="Gene3D" id="1.10.287.100">
    <property type="match status" value="1"/>
</dbReference>
<evidence type="ECO:0000313" key="7">
    <source>
        <dbReference type="Proteomes" id="UP001303373"/>
    </source>
</evidence>
<dbReference type="Pfam" id="PF03153">
    <property type="entry name" value="TFIIA"/>
    <property type="match status" value="1"/>
</dbReference>
<dbReference type="SUPFAM" id="SSF47396">
    <property type="entry name" value="Transcription factor IIA (TFIIA), alpha-helical domain"/>
    <property type="match status" value="1"/>
</dbReference>
<feature type="compositionally biased region" description="Polar residues" evidence="5">
    <location>
        <begin position="306"/>
        <end position="315"/>
    </location>
</feature>
<feature type="compositionally biased region" description="Acidic residues" evidence="5">
    <location>
        <begin position="320"/>
        <end position="361"/>
    </location>
</feature>
<dbReference type="PANTHER" id="PTHR12694">
    <property type="entry name" value="TRANSCRIPTION INITIATION FACTOR IIA SUBUNIT 1"/>
    <property type="match status" value="1"/>
</dbReference>
<dbReference type="Proteomes" id="UP001303373">
    <property type="component" value="Chromosome 14"/>
</dbReference>
<gene>
    <name evidence="6" type="ORF">R9X50_00773600</name>
</gene>
<organism evidence="6 7">
    <name type="scientific">Acrodontium crateriforme</name>
    <dbReference type="NCBI Taxonomy" id="150365"/>
    <lineage>
        <taxon>Eukaryota</taxon>
        <taxon>Fungi</taxon>
        <taxon>Dikarya</taxon>
        <taxon>Ascomycota</taxon>
        <taxon>Pezizomycotina</taxon>
        <taxon>Dothideomycetes</taxon>
        <taxon>Dothideomycetidae</taxon>
        <taxon>Mycosphaerellales</taxon>
        <taxon>Teratosphaeriaceae</taxon>
        <taxon>Acrodontium</taxon>
    </lineage>
</organism>
<dbReference type="EMBL" id="CP138593">
    <property type="protein sequence ID" value="WPH04839.1"/>
    <property type="molecule type" value="Genomic_DNA"/>
</dbReference>
<evidence type="ECO:0000256" key="5">
    <source>
        <dbReference type="SAM" id="MobiDB-lite"/>
    </source>
</evidence>
<dbReference type="InterPro" id="IPR004855">
    <property type="entry name" value="TFIIA_asu/bsu"/>
</dbReference>
<evidence type="ECO:0000256" key="2">
    <source>
        <dbReference type="ARBA" id="ARBA00010059"/>
    </source>
</evidence>
<dbReference type="Gene3D" id="2.30.18.10">
    <property type="entry name" value="Transcription factor IIA (TFIIA), beta-barrel domain"/>
    <property type="match status" value="1"/>
</dbReference>
<dbReference type="AlphaFoldDB" id="A0AAQ3MBM0"/>